<gene>
    <name evidence="1" type="ORF">CHS0354_009154</name>
</gene>
<name>A0AAE0W1N8_9BIVA</name>
<dbReference type="EMBL" id="JAEAOA010000592">
    <property type="protein sequence ID" value="KAK3597015.1"/>
    <property type="molecule type" value="Genomic_DNA"/>
</dbReference>
<protein>
    <submittedName>
        <fullName evidence="1">Uncharacterized protein</fullName>
    </submittedName>
</protein>
<proteinExistence type="predicted"/>
<organism evidence="1 2">
    <name type="scientific">Potamilus streckersoni</name>
    <dbReference type="NCBI Taxonomy" id="2493646"/>
    <lineage>
        <taxon>Eukaryota</taxon>
        <taxon>Metazoa</taxon>
        <taxon>Spiralia</taxon>
        <taxon>Lophotrochozoa</taxon>
        <taxon>Mollusca</taxon>
        <taxon>Bivalvia</taxon>
        <taxon>Autobranchia</taxon>
        <taxon>Heteroconchia</taxon>
        <taxon>Palaeoheterodonta</taxon>
        <taxon>Unionida</taxon>
        <taxon>Unionoidea</taxon>
        <taxon>Unionidae</taxon>
        <taxon>Ambleminae</taxon>
        <taxon>Lampsilini</taxon>
        <taxon>Potamilus</taxon>
    </lineage>
</organism>
<dbReference type="AlphaFoldDB" id="A0AAE0W1N8"/>
<keyword evidence="2" id="KW-1185">Reference proteome</keyword>
<reference evidence="1" key="3">
    <citation type="submission" date="2023-05" db="EMBL/GenBank/DDBJ databases">
        <authorList>
            <person name="Smith C.H."/>
        </authorList>
    </citation>
    <scope>NUCLEOTIDE SEQUENCE</scope>
    <source>
        <strain evidence="1">CHS0354</strain>
        <tissue evidence="1">Mantle</tissue>
    </source>
</reference>
<evidence type="ECO:0000313" key="1">
    <source>
        <dbReference type="EMBL" id="KAK3597015.1"/>
    </source>
</evidence>
<reference evidence="1" key="2">
    <citation type="journal article" date="2021" name="Genome Biol. Evol.">
        <title>Developing a high-quality reference genome for a parasitic bivalve with doubly uniparental inheritance (Bivalvia: Unionida).</title>
        <authorList>
            <person name="Smith C.H."/>
        </authorList>
    </citation>
    <scope>NUCLEOTIDE SEQUENCE</scope>
    <source>
        <strain evidence="1">CHS0354</strain>
        <tissue evidence="1">Mantle</tissue>
    </source>
</reference>
<comment type="caution">
    <text evidence="1">The sequence shown here is derived from an EMBL/GenBank/DDBJ whole genome shotgun (WGS) entry which is preliminary data.</text>
</comment>
<reference evidence="1" key="1">
    <citation type="journal article" date="2021" name="Genome Biol. Evol.">
        <title>A High-Quality Reference Genome for a Parasitic Bivalve with Doubly Uniparental Inheritance (Bivalvia: Unionida).</title>
        <authorList>
            <person name="Smith C.H."/>
        </authorList>
    </citation>
    <scope>NUCLEOTIDE SEQUENCE</scope>
    <source>
        <strain evidence="1">CHS0354</strain>
    </source>
</reference>
<evidence type="ECO:0000313" key="2">
    <source>
        <dbReference type="Proteomes" id="UP001195483"/>
    </source>
</evidence>
<sequence length="130" mass="14390">MPGACVIFQITAMKANASISNFTVKHKYYKPSKPNVTILMQSKNVVLFNITQDGGFANRYEINGTIFEHGVKWNCTLKVDTSQFALNSTVLANDCNVTFVPGMCFSLQVMTVSENAISDAFSANNICYRK</sequence>
<accession>A0AAE0W1N8</accession>
<dbReference type="Proteomes" id="UP001195483">
    <property type="component" value="Unassembled WGS sequence"/>
</dbReference>